<evidence type="ECO:0000256" key="1">
    <source>
        <dbReference type="SAM" id="Phobius"/>
    </source>
</evidence>
<organism evidence="2 3">
    <name type="scientific">Parathielavia hyrcaniae</name>
    <dbReference type="NCBI Taxonomy" id="113614"/>
    <lineage>
        <taxon>Eukaryota</taxon>
        <taxon>Fungi</taxon>
        <taxon>Dikarya</taxon>
        <taxon>Ascomycota</taxon>
        <taxon>Pezizomycotina</taxon>
        <taxon>Sordariomycetes</taxon>
        <taxon>Sordariomycetidae</taxon>
        <taxon>Sordariales</taxon>
        <taxon>Chaetomiaceae</taxon>
        <taxon>Parathielavia</taxon>
    </lineage>
</organism>
<reference evidence="2" key="1">
    <citation type="journal article" date="2023" name="Mol. Phylogenet. Evol.">
        <title>Genome-scale phylogeny and comparative genomics of the fungal order Sordariales.</title>
        <authorList>
            <person name="Hensen N."/>
            <person name="Bonometti L."/>
            <person name="Westerberg I."/>
            <person name="Brannstrom I.O."/>
            <person name="Guillou S."/>
            <person name="Cros-Aarteil S."/>
            <person name="Calhoun S."/>
            <person name="Haridas S."/>
            <person name="Kuo A."/>
            <person name="Mondo S."/>
            <person name="Pangilinan J."/>
            <person name="Riley R."/>
            <person name="LaButti K."/>
            <person name="Andreopoulos B."/>
            <person name="Lipzen A."/>
            <person name="Chen C."/>
            <person name="Yan M."/>
            <person name="Daum C."/>
            <person name="Ng V."/>
            <person name="Clum A."/>
            <person name="Steindorff A."/>
            <person name="Ohm R.A."/>
            <person name="Martin F."/>
            <person name="Silar P."/>
            <person name="Natvig D.O."/>
            <person name="Lalanne C."/>
            <person name="Gautier V."/>
            <person name="Ament-Velasquez S.L."/>
            <person name="Kruys A."/>
            <person name="Hutchinson M.I."/>
            <person name="Powell A.J."/>
            <person name="Barry K."/>
            <person name="Miller A.N."/>
            <person name="Grigoriev I.V."/>
            <person name="Debuchy R."/>
            <person name="Gladieux P."/>
            <person name="Hiltunen Thoren M."/>
            <person name="Johannesson H."/>
        </authorList>
    </citation>
    <scope>NUCLEOTIDE SEQUENCE</scope>
    <source>
        <strain evidence="2">CBS 757.83</strain>
    </source>
</reference>
<dbReference type="Proteomes" id="UP001305647">
    <property type="component" value="Unassembled WGS sequence"/>
</dbReference>
<proteinExistence type="predicted"/>
<comment type="caution">
    <text evidence="2">The sequence shown here is derived from an EMBL/GenBank/DDBJ whole genome shotgun (WGS) entry which is preliminary data.</text>
</comment>
<evidence type="ECO:0000313" key="3">
    <source>
        <dbReference type="Proteomes" id="UP001305647"/>
    </source>
</evidence>
<gene>
    <name evidence="2" type="ORF">N658DRAFT_12244</name>
</gene>
<protein>
    <submittedName>
        <fullName evidence="2">Uncharacterized protein</fullName>
    </submittedName>
</protein>
<dbReference type="EMBL" id="MU863624">
    <property type="protein sequence ID" value="KAK4106235.1"/>
    <property type="molecule type" value="Genomic_DNA"/>
</dbReference>
<keyword evidence="1" id="KW-0812">Transmembrane</keyword>
<keyword evidence="1" id="KW-0472">Membrane</keyword>
<evidence type="ECO:0000313" key="2">
    <source>
        <dbReference type="EMBL" id="KAK4106235.1"/>
    </source>
</evidence>
<name>A0AAN6QDH1_9PEZI</name>
<dbReference type="AlphaFoldDB" id="A0AAN6QDH1"/>
<reference evidence="2" key="2">
    <citation type="submission" date="2023-05" db="EMBL/GenBank/DDBJ databases">
        <authorList>
            <consortium name="Lawrence Berkeley National Laboratory"/>
            <person name="Steindorff A."/>
            <person name="Hensen N."/>
            <person name="Bonometti L."/>
            <person name="Westerberg I."/>
            <person name="Brannstrom I.O."/>
            <person name="Guillou S."/>
            <person name="Cros-Aarteil S."/>
            <person name="Calhoun S."/>
            <person name="Haridas S."/>
            <person name="Kuo A."/>
            <person name="Mondo S."/>
            <person name="Pangilinan J."/>
            <person name="Riley R."/>
            <person name="Labutti K."/>
            <person name="Andreopoulos B."/>
            <person name="Lipzen A."/>
            <person name="Chen C."/>
            <person name="Yanf M."/>
            <person name="Daum C."/>
            <person name="Ng V."/>
            <person name="Clum A."/>
            <person name="Ohm R."/>
            <person name="Martin F."/>
            <person name="Silar P."/>
            <person name="Natvig D."/>
            <person name="Lalanne C."/>
            <person name="Gautier V."/>
            <person name="Ament-Velasquez S.L."/>
            <person name="Kruys A."/>
            <person name="Hutchinson M.I."/>
            <person name="Powell A.J."/>
            <person name="Barry K."/>
            <person name="Miller A.N."/>
            <person name="Grigoriev I.V."/>
            <person name="Debuchy R."/>
            <person name="Gladieux P."/>
            <person name="Thoren M.H."/>
            <person name="Johannesson H."/>
        </authorList>
    </citation>
    <scope>NUCLEOTIDE SEQUENCE</scope>
    <source>
        <strain evidence="2">CBS 757.83</strain>
    </source>
</reference>
<keyword evidence="3" id="KW-1185">Reference proteome</keyword>
<accession>A0AAN6QDH1</accession>
<keyword evidence="1" id="KW-1133">Transmembrane helix</keyword>
<sequence length="130" mass="14198">MREGVSERASAVIILYGWIHAWAFHGTLALSLPSLWHSALSVVGIQWTQYLYDTETVGVHRGLGLSTRCTEHKTSNCMACGHDLMSTLPKACRSCARNSVLWLVGSPGIAPNSRLVSPTRRIKKAGPGWP</sequence>
<feature type="transmembrane region" description="Helical" evidence="1">
    <location>
        <begin position="12"/>
        <end position="36"/>
    </location>
</feature>